<evidence type="ECO:0008006" key="3">
    <source>
        <dbReference type="Google" id="ProtNLM"/>
    </source>
</evidence>
<evidence type="ECO:0000313" key="2">
    <source>
        <dbReference type="EMBL" id="BFO20956.1"/>
    </source>
</evidence>
<organism evidence="2">
    <name type="scientific">Streptomyces haneummycinicus</name>
    <dbReference type="NCBI Taxonomy" id="3074435"/>
    <lineage>
        <taxon>Bacteria</taxon>
        <taxon>Bacillati</taxon>
        <taxon>Actinomycetota</taxon>
        <taxon>Actinomycetes</taxon>
        <taxon>Kitasatosporales</taxon>
        <taxon>Streptomycetaceae</taxon>
        <taxon>Streptomyces</taxon>
    </lineage>
</organism>
<proteinExistence type="predicted"/>
<gene>
    <name evidence="2" type="ORF">SHKM778_73440</name>
</gene>
<dbReference type="InterPro" id="IPR011990">
    <property type="entry name" value="TPR-like_helical_dom_sf"/>
</dbReference>
<dbReference type="AlphaFoldDB" id="A0AAT9HVC6"/>
<accession>A0AAT9HVC6</accession>
<dbReference type="EMBL" id="AP035768">
    <property type="protein sequence ID" value="BFO20956.1"/>
    <property type="molecule type" value="Genomic_DNA"/>
</dbReference>
<reference evidence="2" key="2">
    <citation type="submission" date="2024-07" db="EMBL/GenBank/DDBJ databases">
        <title>Streptomyces haneummycinica sp. nov., a new antibiotic-producing actinobacterium isolated from marine sediment.</title>
        <authorList>
            <person name="Uemura M."/>
            <person name="Hamada M."/>
            <person name="Hirano S."/>
            <person name="Kobayashi K."/>
            <person name="Ohshiro T."/>
            <person name="Kobayashi T."/>
            <person name="Terahara T."/>
        </authorList>
    </citation>
    <scope>NUCLEOTIDE SEQUENCE</scope>
    <source>
        <strain evidence="2">KM77-8</strain>
    </source>
</reference>
<reference evidence="2" key="1">
    <citation type="submission" date="2024-06" db="EMBL/GenBank/DDBJ databases">
        <authorList>
            <consortium name="consrtm"/>
            <person name="Uemura M."/>
            <person name="Terahara T."/>
        </authorList>
    </citation>
    <scope>NUCLEOTIDE SEQUENCE</scope>
    <source>
        <strain evidence="2">KM77-8</strain>
    </source>
</reference>
<dbReference type="SUPFAM" id="SSF48452">
    <property type="entry name" value="TPR-like"/>
    <property type="match status" value="1"/>
</dbReference>
<sequence length="556" mass="60384">MPQACRPPGLLWVFAVMLTGDMDRLHHIVDAAIRTCRENPGFAWELASNLQLRANFLANRSDWAGDARRDADEALEIYRRLGDTWGIAEALSARGEAREMAGEYQEAAADYEAAIEHARLLGARAHTSVLTARLGNALLEAGQAERGERLLREVIDDTRGRHLEALPAARLFLTGWLCLTGRTDEARQHLRELREEFRIAHYVVFDAFILGAEGWLEVADGKDDQALVVLREAIRQAGDPLSAAMAPHMRSAYVTMGATALAGADGGRHAADAARCLGAADSWLPPEHLPPRIEREARAQAEARIRTAIGDTGYETAYAEGDGLSRRKPSPCSTRRDQLFVRNLWIATGAITAVIPTDQASVIHRSWATGPPTISPRAASASADSGLTWVNDSSQPGIDCVGAKIDEPNCSGISTRKPIACTDCAFFITTPSVRKIHISAEPNTADSPTAANSPGQLLMSKPTSTPTTIRIAVAISIRTISTEIFANSTEPRPMGIERKRSMTPVLKSWLNPVPTPGPCSCPSWPSGRARCTAHRRPARRPATARSSRRRRTRTAG</sequence>
<protein>
    <recommendedName>
        <fullName evidence="3">Tetratricopeptide repeat protein</fullName>
    </recommendedName>
</protein>
<feature type="region of interest" description="Disordered" evidence="1">
    <location>
        <begin position="521"/>
        <end position="556"/>
    </location>
</feature>
<dbReference type="Gene3D" id="1.25.40.10">
    <property type="entry name" value="Tetratricopeptide repeat domain"/>
    <property type="match status" value="2"/>
</dbReference>
<evidence type="ECO:0000256" key="1">
    <source>
        <dbReference type="SAM" id="MobiDB-lite"/>
    </source>
</evidence>
<feature type="region of interest" description="Disordered" evidence="1">
    <location>
        <begin position="441"/>
        <end position="463"/>
    </location>
</feature>
<feature type="compositionally biased region" description="Low complexity" evidence="1">
    <location>
        <begin position="521"/>
        <end position="530"/>
    </location>
</feature>
<name>A0AAT9HVC6_9ACTN</name>
<feature type="compositionally biased region" description="Basic residues" evidence="1">
    <location>
        <begin position="546"/>
        <end position="556"/>
    </location>
</feature>